<evidence type="ECO:0000256" key="2">
    <source>
        <dbReference type="ARBA" id="ARBA00023125"/>
    </source>
</evidence>
<keyword evidence="2" id="KW-0238">DNA-binding</keyword>
<organism evidence="3 4">
    <name type="scientific">Sulfitobacter mediterraneus</name>
    <dbReference type="NCBI Taxonomy" id="83219"/>
    <lineage>
        <taxon>Bacteria</taxon>
        <taxon>Pseudomonadati</taxon>
        <taxon>Pseudomonadota</taxon>
        <taxon>Alphaproteobacteria</taxon>
        <taxon>Rhodobacterales</taxon>
        <taxon>Roseobacteraceae</taxon>
        <taxon>Sulfitobacter</taxon>
    </lineage>
</organism>
<dbReference type="GO" id="GO:0009307">
    <property type="term" value="P:DNA restriction-modification system"/>
    <property type="evidence" value="ECO:0007669"/>
    <property type="project" value="UniProtKB-KW"/>
</dbReference>
<dbReference type="InterPro" id="IPR051212">
    <property type="entry name" value="Type-I_RE_S_subunit"/>
</dbReference>
<dbReference type="GO" id="GO:0003677">
    <property type="term" value="F:DNA binding"/>
    <property type="evidence" value="ECO:0007669"/>
    <property type="project" value="UniProtKB-KW"/>
</dbReference>
<name>A0A2T6CHC7_9RHOB</name>
<dbReference type="RefSeq" id="WP_025049196.1">
    <property type="nucleotide sequence ID" value="NZ_QBKU01000002.1"/>
</dbReference>
<keyword evidence="1" id="KW-0680">Restriction system</keyword>
<reference evidence="3 4" key="1">
    <citation type="submission" date="2018-04" db="EMBL/GenBank/DDBJ databases">
        <title>Genomic Encyclopedia of Archaeal and Bacterial Type Strains, Phase II (KMG-II): from individual species to whole genera.</title>
        <authorList>
            <person name="Goeker M."/>
        </authorList>
    </citation>
    <scope>NUCLEOTIDE SEQUENCE [LARGE SCALE GENOMIC DNA]</scope>
    <source>
        <strain evidence="3 4">DSM 12244</strain>
    </source>
</reference>
<dbReference type="PANTHER" id="PTHR43140:SF1">
    <property type="entry name" value="TYPE I RESTRICTION ENZYME ECOKI SPECIFICITY SUBUNIT"/>
    <property type="match status" value="1"/>
</dbReference>
<dbReference type="SUPFAM" id="SSF116734">
    <property type="entry name" value="DNA methylase specificity domain"/>
    <property type="match status" value="2"/>
</dbReference>
<dbReference type="Gene3D" id="1.10.287.1120">
    <property type="entry name" value="Bipartite methylase S protein"/>
    <property type="match status" value="1"/>
</dbReference>
<accession>A0A2T6CHC7</accession>
<protein>
    <submittedName>
        <fullName evidence="3">Type I restriction enzyme S subunit</fullName>
    </submittedName>
</protein>
<dbReference type="EMBL" id="QBKU01000002">
    <property type="protein sequence ID" value="PTX74906.1"/>
    <property type="molecule type" value="Genomic_DNA"/>
</dbReference>
<evidence type="ECO:0000313" key="3">
    <source>
        <dbReference type="EMBL" id="PTX74906.1"/>
    </source>
</evidence>
<gene>
    <name evidence="3" type="ORF">C8N31_1025</name>
</gene>
<dbReference type="AlphaFoldDB" id="A0A2T6CHC7"/>
<comment type="caution">
    <text evidence="3">The sequence shown here is derived from an EMBL/GenBank/DDBJ whole genome shotgun (WGS) entry which is preliminary data.</text>
</comment>
<dbReference type="OrthoDB" id="512700at2"/>
<dbReference type="Gene3D" id="3.90.220.20">
    <property type="entry name" value="DNA methylase specificity domains"/>
    <property type="match status" value="2"/>
</dbReference>
<sequence length="441" mass="49564">MNIAAFPKYEHYRDTGSDWIEELPSHWEVQPVRANFAFRNEKNDPVVTEDILSLSIANGVTLYNEEGRGGNKRKDDLTAYKIARPDDIVLNSMNVIVGAVGRSKYFGAISPVYYAMYATKPNTNISYYDRVFSNSAFQKGLLRHGKGILMKLSGTGQLNTIRMKISQSDLKNVLLPSPPPDEQKAIVSFLDGKCAKIDEALRIKEEQIKLLAERRQILIQQAVTRGLNPAAPMKDSGIDWIGQIPAHWEVRRNFTLFRETKKSGNATLPVLSVSIHSGVSKEELSEEDNIRSIVKIEDRTSYKEVLRGDVAYNMMRAWQGGIGAVHTHGMVSPAYVVARPIVTLAADYFELLYRTPAFIAQMDAGSKGITDFRKRLYWDDFRNLFTIAPPLDEQKQIIQYSDELSEKIGKAISIKEDQIAALKEYKTSLINAAVTGKIKVI</sequence>
<dbReference type="PANTHER" id="PTHR43140">
    <property type="entry name" value="TYPE-1 RESTRICTION ENZYME ECOKI SPECIFICITY PROTEIN"/>
    <property type="match status" value="1"/>
</dbReference>
<evidence type="ECO:0000313" key="4">
    <source>
        <dbReference type="Proteomes" id="UP000244092"/>
    </source>
</evidence>
<dbReference type="InterPro" id="IPR044946">
    <property type="entry name" value="Restrct_endonuc_typeI_TRD_sf"/>
</dbReference>
<evidence type="ECO:0000256" key="1">
    <source>
        <dbReference type="ARBA" id="ARBA00022747"/>
    </source>
</evidence>
<dbReference type="Proteomes" id="UP000244092">
    <property type="component" value="Unassembled WGS sequence"/>
</dbReference>
<proteinExistence type="predicted"/>